<evidence type="ECO:0000313" key="1">
    <source>
        <dbReference type="EMBL" id="PYI51003.1"/>
    </source>
</evidence>
<accession>A0A2V5K0N3</accession>
<dbReference type="Proteomes" id="UP000247476">
    <property type="component" value="Unassembled WGS sequence"/>
</dbReference>
<protein>
    <submittedName>
        <fullName evidence="1">Uncharacterized protein</fullName>
    </submittedName>
</protein>
<organism evidence="1 2">
    <name type="scientific">Paenibacillus flagellatus</name>
    <dbReference type="NCBI Taxonomy" id="2211139"/>
    <lineage>
        <taxon>Bacteria</taxon>
        <taxon>Bacillati</taxon>
        <taxon>Bacillota</taxon>
        <taxon>Bacilli</taxon>
        <taxon>Bacillales</taxon>
        <taxon>Paenibacillaceae</taxon>
        <taxon>Paenibacillus</taxon>
    </lineage>
</organism>
<proteinExistence type="predicted"/>
<evidence type="ECO:0000313" key="2">
    <source>
        <dbReference type="Proteomes" id="UP000247476"/>
    </source>
</evidence>
<comment type="caution">
    <text evidence="1">The sequence shown here is derived from an EMBL/GenBank/DDBJ whole genome shotgun (WGS) entry which is preliminary data.</text>
</comment>
<dbReference type="AlphaFoldDB" id="A0A2V5K0N3"/>
<name>A0A2V5K0N3_9BACL</name>
<gene>
    <name evidence="1" type="ORF">DLM86_26925</name>
</gene>
<keyword evidence="2" id="KW-1185">Reference proteome</keyword>
<dbReference type="EMBL" id="QJVJ01000015">
    <property type="protein sequence ID" value="PYI51003.1"/>
    <property type="molecule type" value="Genomic_DNA"/>
</dbReference>
<reference evidence="1 2" key="1">
    <citation type="submission" date="2018-05" db="EMBL/GenBank/DDBJ databases">
        <title>Paenibacillus flagellatus sp. nov., isolated from selenium mineral soil.</title>
        <authorList>
            <person name="Dai X."/>
        </authorList>
    </citation>
    <scope>NUCLEOTIDE SEQUENCE [LARGE SCALE GENOMIC DNA]</scope>
    <source>
        <strain evidence="1 2">DXL2</strain>
    </source>
</reference>
<sequence>MSLIDTVRHSQDLSDITNAFETIKPMLSLLEDGYYFLTRIEMIPTDGEGNFFWNLTSSKKLYKATAPVYYKFHVSPGTPKFLLPSQGITMLNKERVHHYLDQIKNGKTMTGLAFYYGGFMSTLLDGHHRATAAYMENKSIDCLTILKVTGFGFHQDNKPNKIYVGGETYDFNSFSNPEGICNYLKKIFESRKSNLEVQEVASLLEDCQNLWIGEEASKIGIDLGQRVYPDYLAIAFSDMAGDVSDERINEAMARRDDEAEFELEMMFKKLQIQKPNKAFELSKRIINDSNWAMLLEDAFRYLSTLDSSEVEDLFIKY</sequence>